<reference evidence="8 9" key="1">
    <citation type="submission" date="2020-04" db="EMBL/GenBank/DDBJ databases">
        <title>Molecular characterization of pseudomonads from Agaricus bisporus reveal novel blotch 2 pathogens in Western Europe.</title>
        <authorList>
            <person name="Taparia T."/>
            <person name="Krijger M."/>
            <person name="Haynes E."/>
            <person name="Elpinstone J.G."/>
            <person name="Noble R."/>
            <person name="Van Der Wolf J."/>
        </authorList>
    </citation>
    <scope>NUCLEOTIDE SEQUENCE [LARGE SCALE GENOMIC DNA]</scope>
    <source>
        <strain evidence="8 9">IPO3782</strain>
    </source>
</reference>
<dbReference type="RefSeq" id="WP_177077121.1">
    <property type="nucleotide sequence ID" value="NZ_JACARG010000015.1"/>
</dbReference>
<feature type="domain" description="N-acetyltransferase" evidence="7">
    <location>
        <begin position="27"/>
        <end position="176"/>
    </location>
</feature>
<evidence type="ECO:0000256" key="6">
    <source>
        <dbReference type="ARBA" id="ARBA00074015"/>
    </source>
</evidence>
<evidence type="ECO:0000256" key="4">
    <source>
        <dbReference type="ARBA" id="ARBA00039124"/>
    </source>
</evidence>
<evidence type="ECO:0000256" key="3">
    <source>
        <dbReference type="ARBA" id="ARBA00038502"/>
    </source>
</evidence>
<dbReference type="SUPFAM" id="SSF55729">
    <property type="entry name" value="Acyl-CoA N-acyltransferases (Nat)"/>
    <property type="match status" value="1"/>
</dbReference>
<dbReference type="AlphaFoldDB" id="A0A7Y8EEH7"/>
<dbReference type="PANTHER" id="PTHR43792">
    <property type="entry name" value="GNAT FAMILY, PUTATIVE (AFU_ORTHOLOGUE AFUA_3G00765)-RELATED-RELATED"/>
    <property type="match status" value="1"/>
</dbReference>
<evidence type="ECO:0000313" key="8">
    <source>
        <dbReference type="EMBL" id="NWE13076.1"/>
    </source>
</evidence>
<evidence type="ECO:0000259" key="7">
    <source>
        <dbReference type="PROSITE" id="PS51186"/>
    </source>
</evidence>
<dbReference type="InterPro" id="IPR051531">
    <property type="entry name" value="N-acetyltransferase"/>
</dbReference>
<comment type="caution">
    <text evidence="8">The sequence shown here is derived from an EMBL/GenBank/DDBJ whole genome shotgun (WGS) entry which is preliminary data.</text>
</comment>
<dbReference type="EC" id="2.3.1.267" evidence="4"/>
<evidence type="ECO:0000256" key="1">
    <source>
        <dbReference type="ARBA" id="ARBA00022679"/>
    </source>
</evidence>
<organism evidence="8 9">
    <name type="scientific">Pseudomonas yamanorum</name>
    <dbReference type="NCBI Taxonomy" id="515393"/>
    <lineage>
        <taxon>Bacteria</taxon>
        <taxon>Pseudomonadati</taxon>
        <taxon>Pseudomonadota</taxon>
        <taxon>Gammaproteobacteria</taxon>
        <taxon>Pseudomonadales</taxon>
        <taxon>Pseudomonadaceae</taxon>
        <taxon>Pseudomonas</taxon>
    </lineage>
</organism>
<dbReference type="InterPro" id="IPR000182">
    <property type="entry name" value="GNAT_dom"/>
</dbReference>
<accession>A0A7Y8EEH7</accession>
<protein>
    <recommendedName>
        <fullName evidence="6">[Ribosomal protein uS5]-alanine N-acetyltransferase</fullName>
        <ecNumber evidence="4">2.3.1.267</ecNumber>
    </recommendedName>
</protein>
<dbReference type="Pfam" id="PF13302">
    <property type="entry name" value="Acetyltransf_3"/>
    <property type="match status" value="1"/>
</dbReference>
<dbReference type="Proteomes" id="UP000531950">
    <property type="component" value="Unassembled WGS sequence"/>
</dbReference>
<dbReference type="EMBL" id="JACARG010000015">
    <property type="protein sequence ID" value="NWE13076.1"/>
    <property type="molecule type" value="Genomic_DNA"/>
</dbReference>
<proteinExistence type="inferred from homology"/>
<gene>
    <name evidence="8" type="ORF">HX822_09035</name>
</gene>
<keyword evidence="1 8" id="KW-0808">Transferase</keyword>
<evidence type="ECO:0000256" key="2">
    <source>
        <dbReference type="ARBA" id="ARBA00023315"/>
    </source>
</evidence>
<evidence type="ECO:0000256" key="5">
    <source>
        <dbReference type="ARBA" id="ARBA00048922"/>
    </source>
</evidence>
<comment type="similarity">
    <text evidence="3">Belongs to the acetyltransferase family. RimJ subfamily.</text>
</comment>
<dbReference type="InterPro" id="IPR016181">
    <property type="entry name" value="Acyl_CoA_acyltransferase"/>
</dbReference>
<comment type="catalytic activity">
    <reaction evidence="5">
        <text>N-terminal L-alanyl-[ribosomal protein uS5] + acetyl-CoA = N-terminal N(alpha)-acetyl-L-alanyl-[ribosomal protein uS5] + CoA + H(+)</text>
        <dbReference type="Rhea" id="RHEA:43752"/>
        <dbReference type="Rhea" id="RHEA-COMP:10672"/>
        <dbReference type="Rhea" id="RHEA-COMP:10673"/>
        <dbReference type="ChEBI" id="CHEBI:15378"/>
        <dbReference type="ChEBI" id="CHEBI:57287"/>
        <dbReference type="ChEBI" id="CHEBI:57288"/>
        <dbReference type="ChEBI" id="CHEBI:64718"/>
        <dbReference type="ChEBI" id="CHEBI:83683"/>
        <dbReference type="EC" id="2.3.1.267"/>
    </reaction>
</comment>
<dbReference type="GO" id="GO:0005737">
    <property type="term" value="C:cytoplasm"/>
    <property type="evidence" value="ECO:0007669"/>
    <property type="project" value="TreeGrafter"/>
</dbReference>
<keyword evidence="2" id="KW-0012">Acyltransferase</keyword>
<dbReference type="PANTHER" id="PTHR43792:SF8">
    <property type="entry name" value="[RIBOSOMAL PROTEIN US5]-ALANINE N-ACETYLTRANSFERASE"/>
    <property type="match status" value="1"/>
</dbReference>
<name>A0A7Y8EEH7_9PSED</name>
<dbReference type="Gene3D" id="3.40.630.30">
    <property type="match status" value="1"/>
</dbReference>
<dbReference type="FunFam" id="3.40.630.30:FF:000005">
    <property type="entry name" value="Ribosomal protein alanine acetyltransferase"/>
    <property type="match status" value="1"/>
</dbReference>
<evidence type="ECO:0000313" key="9">
    <source>
        <dbReference type="Proteomes" id="UP000531950"/>
    </source>
</evidence>
<dbReference type="PROSITE" id="PS51186">
    <property type="entry name" value="GNAT"/>
    <property type="match status" value="1"/>
</dbReference>
<sequence length="184" mass="20625">MTFPATGIHTDRLLLLPAHPSHARALQAYLLENRDFLQPWEPSRDDTFFELTAITERLETMADKTANGEALHLLIFSHGTIIGACNFSNIVRGAFQACHLGYALAESAQRLGLMQEALTAAIAHVFNAMQLHRIMANYRPENERSARLLARLGFEREGEARAYLKINGVWADHVLTALINPYDI</sequence>
<dbReference type="GO" id="GO:0008999">
    <property type="term" value="F:protein-N-terminal-alanine acetyltransferase activity"/>
    <property type="evidence" value="ECO:0007669"/>
    <property type="project" value="UniProtKB-EC"/>
</dbReference>